<evidence type="ECO:0000256" key="1">
    <source>
        <dbReference type="ARBA" id="ARBA00004123"/>
    </source>
</evidence>
<dbReference type="Pfam" id="PF13191">
    <property type="entry name" value="AAA_16"/>
    <property type="match status" value="1"/>
</dbReference>
<keyword evidence="12" id="KW-1185">Reference proteome</keyword>
<dbReference type="AlphaFoldDB" id="A0A395J1Z0"/>
<reference evidence="11 12" key="1">
    <citation type="submission" date="2018-06" db="EMBL/GenBank/DDBJ databases">
        <title>Genome Sequence of the Brown Rot Fungal Pathogen Monilinia fructigena.</title>
        <authorList>
            <person name="Landi L."/>
            <person name="De Miccolis Angelini R.M."/>
            <person name="Pollastro S."/>
            <person name="Abate D."/>
            <person name="Faretra F."/>
            <person name="Romanazzi G."/>
        </authorList>
    </citation>
    <scope>NUCLEOTIDE SEQUENCE [LARGE SCALE GENOMIC DNA]</scope>
    <source>
        <strain evidence="11 12">Mfrg269</strain>
    </source>
</reference>
<dbReference type="GO" id="GO:0006270">
    <property type="term" value="P:DNA replication initiation"/>
    <property type="evidence" value="ECO:0007669"/>
    <property type="project" value="TreeGrafter"/>
</dbReference>
<evidence type="ECO:0000313" key="12">
    <source>
        <dbReference type="Proteomes" id="UP000249056"/>
    </source>
</evidence>
<evidence type="ECO:0000256" key="4">
    <source>
        <dbReference type="ARBA" id="ARBA00022741"/>
    </source>
</evidence>
<gene>
    <name evidence="11" type="ORF">DID88_006182</name>
</gene>
<dbReference type="Proteomes" id="UP000249056">
    <property type="component" value="Unassembled WGS sequence"/>
</dbReference>
<dbReference type="Pfam" id="PF14630">
    <property type="entry name" value="ORC5_C"/>
    <property type="match status" value="1"/>
</dbReference>
<dbReference type="PANTHER" id="PTHR12705:SF0">
    <property type="entry name" value="ORIGIN RECOGNITION COMPLEX SUBUNIT 5"/>
    <property type="match status" value="1"/>
</dbReference>
<feature type="domain" description="ORC5 lid" evidence="10">
    <location>
        <begin position="239"/>
        <end position="298"/>
    </location>
</feature>
<dbReference type="InterPro" id="IPR047088">
    <property type="entry name" value="ORC5_C"/>
</dbReference>
<keyword evidence="5" id="KW-0067">ATP-binding</keyword>
<accession>A0A395J1Z0</accession>
<evidence type="ECO:0000256" key="2">
    <source>
        <dbReference type="ARBA" id="ARBA00006269"/>
    </source>
</evidence>
<dbReference type="GO" id="GO:0005664">
    <property type="term" value="C:nuclear origin of replication recognition complex"/>
    <property type="evidence" value="ECO:0007669"/>
    <property type="project" value="TreeGrafter"/>
</dbReference>
<feature type="region of interest" description="Disordered" evidence="7">
    <location>
        <begin position="359"/>
        <end position="396"/>
    </location>
</feature>
<protein>
    <submittedName>
        <fullName evidence="11">Uncharacterized protein</fullName>
    </submittedName>
</protein>
<name>A0A395J1Z0_9HELO</name>
<keyword evidence="4" id="KW-0547">Nucleotide-binding</keyword>
<dbReference type="InterPro" id="IPR027417">
    <property type="entry name" value="P-loop_NTPase"/>
</dbReference>
<dbReference type="InterPro" id="IPR048866">
    <property type="entry name" value="ORC5_lid"/>
</dbReference>
<dbReference type="InterPro" id="IPR020796">
    <property type="entry name" value="ORC5"/>
</dbReference>
<organism evidence="11 12">
    <name type="scientific">Monilinia fructigena</name>
    <dbReference type="NCBI Taxonomy" id="38457"/>
    <lineage>
        <taxon>Eukaryota</taxon>
        <taxon>Fungi</taxon>
        <taxon>Dikarya</taxon>
        <taxon>Ascomycota</taxon>
        <taxon>Pezizomycotina</taxon>
        <taxon>Leotiomycetes</taxon>
        <taxon>Helotiales</taxon>
        <taxon>Sclerotiniaceae</taxon>
        <taxon>Monilinia</taxon>
    </lineage>
</organism>
<dbReference type="FunFam" id="3.40.50.300:FF:002614">
    <property type="entry name" value="Origin recognition complex subunit Orc5, putative"/>
    <property type="match status" value="1"/>
</dbReference>
<dbReference type="OrthoDB" id="365981at2759"/>
<dbReference type="EMBL" id="QKRW01000006">
    <property type="protein sequence ID" value="RAL66492.1"/>
    <property type="molecule type" value="Genomic_DNA"/>
</dbReference>
<dbReference type="GO" id="GO:0003688">
    <property type="term" value="F:DNA replication origin binding"/>
    <property type="evidence" value="ECO:0007669"/>
    <property type="project" value="TreeGrafter"/>
</dbReference>
<evidence type="ECO:0000313" key="11">
    <source>
        <dbReference type="EMBL" id="RAL66492.1"/>
    </source>
</evidence>
<evidence type="ECO:0000256" key="5">
    <source>
        <dbReference type="ARBA" id="ARBA00022840"/>
    </source>
</evidence>
<evidence type="ECO:0000259" key="9">
    <source>
        <dbReference type="Pfam" id="PF14630"/>
    </source>
</evidence>
<evidence type="ECO:0000259" key="10">
    <source>
        <dbReference type="Pfam" id="PF21639"/>
    </source>
</evidence>
<feature type="domain" description="Origin recognition complex subunit 5 C-terminal" evidence="9">
    <location>
        <begin position="339"/>
        <end position="506"/>
    </location>
</feature>
<comment type="similarity">
    <text evidence="2">Belongs to the ORC5 family.</text>
</comment>
<keyword evidence="6" id="KW-0539">Nucleus</keyword>
<dbReference type="SUPFAM" id="SSF52540">
    <property type="entry name" value="P-loop containing nucleoside triphosphate hydrolases"/>
    <property type="match status" value="1"/>
</dbReference>
<evidence type="ECO:0000256" key="3">
    <source>
        <dbReference type="ARBA" id="ARBA00022705"/>
    </source>
</evidence>
<comment type="subcellular location">
    <subcellularLocation>
        <location evidence="1">Nucleus</location>
    </subcellularLocation>
</comment>
<keyword evidence="3" id="KW-0235">DNA replication</keyword>
<feature type="domain" description="Orc1-like AAA ATPase" evidence="8">
    <location>
        <begin position="19"/>
        <end position="183"/>
    </location>
</feature>
<dbReference type="InterPro" id="IPR041664">
    <property type="entry name" value="AAA_16"/>
</dbReference>
<evidence type="ECO:0000256" key="6">
    <source>
        <dbReference type="ARBA" id="ARBA00023242"/>
    </source>
</evidence>
<dbReference type="Pfam" id="PF21639">
    <property type="entry name" value="ORC5_lid"/>
    <property type="match status" value="1"/>
</dbReference>
<dbReference type="Gene3D" id="3.40.50.300">
    <property type="entry name" value="P-loop containing nucleotide triphosphate hydrolases"/>
    <property type="match status" value="1"/>
</dbReference>
<dbReference type="PANTHER" id="PTHR12705">
    <property type="entry name" value="ORIGIN RECOGNITION COMPLEX SUBUNIT 5"/>
    <property type="match status" value="1"/>
</dbReference>
<sequence>MISLFTLPNELILSSLSSQFPCRDQQIRSLATLLSISTAPSKNIVLHGLEATGKSTITQAILEGLSTHPLAQNDVPGEHLNNEIQYAIIKSAECISGRHLLEQTIGAVAKAVEWEGNIPRCENLAQLVVEVGKLLEGWTATNEAQAAKQRFVLVFDGIDRQREAPPTMLPALARMGEIIPNLTTIFITTIPRPSFFHLPGIPHIQFPSYTKSELVTILSRTCKPSPRLPDGSKETSSIWERFLPTIYDSLSKHSGCDLLSFRTVCLQLWPAFIQPILNGTYTSNEFSRLLIANRTLLQNDTFLTPSVLAPTTSNSVATMAMTDKSTTQAQTQNKITTHLPYHTRLLLIASYLASHNPPRTDQHHFLQQTSTSKRKKRGGGTALPASTSRPGVSKSRKIPRKLLGPQAFHLERMLAIYHVLLEDADGRGRYSYTNGIGKRKNKGLGAGEADVQMAIATLASLRLIAKMGSANAGDTLDGGSRWRVAVDWEVVRGLARSVGIEAEDYLAE</sequence>
<comment type="caution">
    <text evidence="11">The sequence shown here is derived from an EMBL/GenBank/DDBJ whole genome shotgun (WGS) entry which is preliminary data.</text>
</comment>
<evidence type="ECO:0000259" key="8">
    <source>
        <dbReference type="Pfam" id="PF13191"/>
    </source>
</evidence>
<proteinExistence type="inferred from homology"/>
<evidence type="ECO:0000256" key="7">
    <source>
        <dbReference type="SAM" id="MobiDB-lite"/>
    </source>
</evidence>